<dbReference type="SUPFAM" id="SSF51658">
    <property type="entry name" value="Xylose isomerase-like"/>
    <property type="match status" value="1"/>
</dbReference>
<dbReference type="Gene3D" id="3.20.20.150">
    <property type="entry name" value="Divalent-metal-dependent TIM barrel enzymes"/>
    <property type="match status" value="2"/>
</dbReference>
<reference evidence="3" key="1">
    <citation type="thesis" date="2020" institute="ProQuest LLC" country="789 East Eisenhower Parkway, Ann Arbor, MI, USA">
        <title>Comparative Genomics and Chromosome Evolution.</title>
        <authorList>
            <person name="Mudd A.B."/>
        </authorList>
    </citation>
    <scope>NUCLEOTIDE SEQUENCE</scope>
    <source>
        <strain evidence="3">Female2</strain>
        <tissue evidence="3">Blood</tissue>
    </source>
</reference>
<comment type="caution">
    <text evidence="3">The sequence shown here is derived from an EMBL/GenBank/DDBJ whole genome shotgun (WGS) entry which is preliminary data.</text>
</comment>
<dbReference type="InterPro" id="IPR050417">
    <property type="entry name" value="Sugar_Epim/Isomerase"/>
</dbReference>
<dbReference type="InterPro" id="IPR036237">
    <property type="entry name" value="Xyl_isomerase-like_sf"/>
</dbReference>
<dbReference type="Proteomes" id="UP000812440">
    <property type="component" value="Unassembled WGS sequence"/>
</dbReference>
<dbReference type="EMBL" id="JAACNH010000028">
    <property type="protein sequence ID" value="KAG8431966.1"/>
    <property type="molecule type" value="Genomic_DNA"/>
</dbReference>
<dbReference type="PANTHER" id="PTHR43489">
    <property type="entry name" value="ISOMERASE"/>
    <property type="match status" value="1"/>
</dbReference>
<organism evidence="3 4">
    <name type="scientific">Hymenochirus boettgeri</name>
    <name type="common">Congo dwarf clawed frog</name>
    <dbReference type="NCBI Taxonomy" id="247094"/>
    <lineage>
        <taxon>Eukaryota</taxon>
        <taxon>Metazoa</taxon>
        <taxon>Chordata</taxon>
        <taxon>Craniata</taxon>
        <taxon>Vertebrata</taxon>
        <taxon>Euteleostomi</taxon>
        <taxon>Amphibia</taxon>
        <taxon>Batrachia</taxon>
        <taxon>Anura</taxon>
        <taxon>Pipoidea</taxon>
        <taxon>Pipidae</taxon>
        <taxon>Pipinae</taxon>
        <taxon>Hymenochirus</taxon>
    </lineage>
</organism>
<dbReference type="Pfam" id="PF01261">
    <property type="entry name" value="AP_endonuc_2"/>
    <property type="match status" value="2"/>
</dbReference>
<dbReference type="InterPro" id="IPR013022">
    <property type="entry name" value="Xyl_isomerase-like_TIM-brl"/>
</dbReference>
<accession>A0A8T2IPA5</accession>
<evidence type="ECO:0000313" key="3">
    <source>
        <dbReference type="EMBL" id="KAG8431966.1"/>
    </source>
</evidence>
<feature type="domain" description="Xylose isomerase-like TIM barrel" evidence="2">
    <location>
        <begin position="24"/>
        <end position="139"/>
    </location>
</feature>
<gene>
    <name evidence="3" type="ORF">GDO86_018744</name>
</gene>
<keyword evidence="1" id="KW-0413">Isomerase</keyword>
<proteinExistence type="predicted"/>
<dbReference type="GO" id="GO:0046487">
    <property type="term" value="P:glyoxylate metabolic process"/>
    <property type="evidence" value="ECO:0007669"/>
    <property type="project" value="TreeGrafter"/>
</dbReference>
<dbReference type="OrthoDB" id="4214675at2759"/>
<keyword evidence="4" id="KW-1185">Reference proteome</keyword>
<evidence type="ECO:0000313" key="4">
    <source>
        <dbReference type="Proteomes" id="UP000812440"/>
    </source>
</evidence>
<evidence type="ECO:0000256" key="1">
    <source>
        <dbReference type="ARBA" id="ARBA00023235"/>
    </source>
</evidence>
<sequence>MATLRFSANISWLFPEVPDLPGRVKAASDAGFNAVEVSWPYHTDRALFKSALDKHGVKLVLINTPPGNIQAGELGLGAVPGRQDEFQAGVKEAVKWAGALGCGRIHIMQKCTCRDGKVLCGEEMEKTFIENLKYAADILGQGHVQIAQVPHRNEPDSPGELNFMYLFDLLLELGYQGYVGCEYKPHGDTLNGLGWMKNYQKKYKAY</sequence>
<dbReference type="GO" id="GO:0008903">
    <property type="term" value="F:hydroxypyruvate isomerase activity"/>
    <property type="evidence" value="ECO:0007669"/>
    <property type="project" value="TreeGrafter"/>
</dbReference>
<dbReference type="PANTHER" id="PTHR43489:SF6">
    <property type="entry name" value="HYDROXYPYRUVATE ISOMERASE-RELATED"/>
    <property type="match status" value="1"/>
</dbReference>
<feature type="domain" description="Xylose isomerase-like TIM barrel" evidence="2">
    <location>
        <begin position="142"/>
        <end position="198"/>
    </location>
</feature>
<dbReference type="AlphaFoldDB" id="A0A8T2IPA5"/>
<name>A0A8T2IPA5_9PIPI</name>
<evidence type="ECO:0000259" key="2">
    <source>
        <dbReference type="Pfam" id="PF01261"/>
    </source>
</evidence>
<protein>
    <recommendedName>
        <fullName evidence="2">Xylose isomerase-like TIM barrel domain-containing protein</fullName>
    </recommendedName>
</protein>